<proteinExistence type="predicted"/>
<protein>
    <submittedName>
        <fullName evidence="2">Uncharacterized protein</fullName>
    </submittedName>
</protein>
<sequence length="85" mass="9368">MKNIVTAKGIETTRKESGGSLSEASEKRSRPIKICNVCAYANYDSVPYGSTSVSMLSGCSREDDMTDDEYEVFGIEMDCPLWKAL</sequence>
<organism evidence="2 3">
    <name type="scientific">Agathobacter rectalis</name>
    <dbReference type="NCBI Taxonomy" id="39491"/>
    <lineage>
        <taxon>Bacteria</taxon>
        <taxon>Bacillati</taxon>
        <taxon>Bacillota</taxon>
        <taxon>Clostridia</taxon>
        <taxon>Lachnospirales</taxon>
        <taxon>Lachnospiraceae</taxon>
        <taxon>Agathobacter</taxon>
    </lineage>
</organism>
<gene>
    <name evidence="2" type="ORF">DXB72_11855</name>
</gene>
<evidence type="ECO:0000313" key="3">
    <source>
        <dbReference type="Proteomes" id="UP000260970"/>
    </source>
</evidence>
<feature type="region of interest" description="Disordered" evidence="1">
    <location>
        <begin position="1"/>
        <end position="29"/>
    </location>
</feature>
<dbReference type="AlphaFoldDB" id="A0A3E5ALU2"/>
<reference evidence="2 3" key="1">
    <citation type="submission" date="2018-08" db="EMBL/GenBank/DDBJ databases">
        <title>A genome reference for cultivated species of the human gut microbiota.</title>
        <authorList>
            <person name="Zou Y."/>
            <person name="Xue W."/>
            <person name="Luo G."/>
        </authorList>
    </citation>
    <scope>NUCLEOTIDE SEQUENCE [LARGE SCALE GENOMIC DNA]</scope>
    <source>
        <strain evidence="2 3">OM05-6AA</strain>
    </source>
</reference>
<accession>A0A3E5ALU2</accession>
<evidence type="ECO:0000256" key="1">
    <source>
        <dbReference type="SAM" id="MobiDB-lite"/>
    </source>
</evidence>
<comment type="caution">
    <text evidence="2">The sequence shown here is derived from an EMBL/GenBank/DDBJ whole genome shotgun (WGS) entry which is preliminary data.</text>
</comment>
<dbReference type="RefSeq" id="WP_117690807.1">
    <property type="nucleotide sequence ID" value="NZ_QSUE01000011.1"/>
</dbReference>
<dbReference type="EMBL" id="QSUG01000013">
    <property type="protein sequence ID" value="RGN21496.1"/>
    <property type="molecule type" value="Genomic_DNA"/>
</dbReference>
<evidence type="ECO:0000313" key="2">
    <source>
        <dbReference type="EMBL" id="RGN21496.1"/>
    </source>
</evidence>
<name>A0A3E5ALU2_9FIRM</name>
<dbReference type="Proteomes" id="UP000260970">
    <property type="component" value="Unassembled WGS sequence"/>
</dbReference>